<proteinExistence type="predicted"/>
<dbReference type="RefSeq" id="WP_169296192.1">
    <property type="nucleotide sequence ID" value="NZ_JABBNI010000006.1"/>
</dbReference>
<keyword evidence="1" id="KW-0946">Virion</keyword>
<evidence type="ECO:0000313" key="2">
    <source>
        <dbReference type="Proteomes" id="UP000537131"/>
    </source>
</evidence>
<reference evidence="1 2" key="1">
    <citation type="submission" date="2020-06" db="EMBL/GenBank/DDBJ databases">
        <title>Complete Genome Sequence of Clostridium muelleri sp. nov. P21T, an Acid-Alcohol Producing Acetogen Isolated from Old Hay.</title>
        <authorList>
            <person name="Duncan K.E."/>
            <person name="Tanner R.S."/>
        </authorList>
    </citation>
    <scope>NUCLEOTIDE SEQUENCE [LARGE SCALE GENOMIC DNA]</scope>
    <source>
        <strain evidence="1 2">P21</strain>
    </source>
</reference>
<dbReference type="Gene3D" id="3.90.1200.10">
    <property type="match status" value="1"/>
</dbReference>
<accession>A0A7Y0EDW1</accession>
<name>A0A7Y0EDW1_9CLOT</name>
<dbReference type="PANTHER" id="PTHR39179">
    <property type="entry name" value="SPORE COAT PROTEIN I"/>
    <property type="match status" value="1"/>
</dbReference>
<sequence>MYYENVTESFIKYLESKGIYCVESFSNRIKYKDVNDDMIKNQVYIISEFHRKTLGYTGYMNKRLSNNIGRVVEQYKVNIKRLNKDLKRIHQNGVDNKFEKVLLKSGEFYIDRAQKCIESIYKNDYIGLIMRSTKRIEMCIGNTYFNNLRKSESIEVKDIEGCCYNMVEMDLAYLLSKMKRKGLEIDFNSLTNEFCTLENLDQNSSKFILAIISYPYAFMKWCNRYRDKSQEFNEEEYFLKLKKAMKEDGNSLI</sequence>
<dbReference type="GO" id="GO:0042601">
    <property type="term" value="C:endospore-forming forespore"/>
    <property type="evidence" value="ECO:0007669"/>
    <property type="project" value="TreeGrafter"/>
</dbReference>
<dbReference type="AlphaFoldDB" id="A0A7Y0EDW1"/>
<evidence type="ECO:0000313" key="1">
    <source>
        <dbReference type="EMBL" id="NMM61583.1"/>
    </source>
</evidence>
<comment type="caution">
    <text evidence="1">The sequence shown here is derived from an EMBL/GenBank/DDBJ whole genome shotgun (WGS) entry which is preliminary data.</text>
</comment>
<dbReference type="PANTHER" id="PTHR39179:SF1">
    <property type="entry name" value="SPORE COAT PROTEIN I"/>
    <property type="match status" value="1"/>
</dbReference>
<dbReference type="Proteomes" id="UP000537131">
    <property type="component" value="Unassembled WGS sequence"/>
</dbReference>
<keyword evidence="1" id="KW-0167">Capsid protein</keyword>
<organism evidence="1 2">
    <name type="scientific">Clostridium muellerianum</name>
    <dbReference type="NCBI Taxonomy" id="2716538"/>
    <lineage>
        <taxon>Bacteria</taxon>
        <taxon>Bacillati</taxon>
        <taxon>Bacillota</taxon>
        <taxon>Clostridia</taxon>
        <taxon>Eubacteriales</taxon>
        <taxon>Clostridiaceae</taxon>
        <taxon>Clostridium</taxon>
    </lineage>
</organism>
<dbReference type="InterPro" id="IPR047175">
    <property type="entry name" value="CotS-like"/>
</dbReference>
<protein>
    <submittedName>
        <fullName evidence="1">Spore coat protein</fullName>
    </submittedName>
</protein>
<dbReference type="EMBL" id="JABBNI010000006">
    <property type="protein sequence ID" value="NMM61583.1"/>
    <property type="molecule type" value="Genomic_DNA"/>
</dbReference>
<gene>
    <name evidence="1" type="ORF">HBE96_02505</name>
</gene>
<keyword evidence="2" id="KW-1185">Reference proteome</keyword>